<evidence type="ECO:0000256" key="1">
    <source>
        <dbReference type="SAM" id="SignalP"/>
    </source>
</evidence>
<dbReference type="Gene3D" id="2.60.40.2340">
    <property type="match status" value="1"/>
</dbReference>
<evidence type="ECO:0000259" key="2">
    <source>
        <dbReference type="Pfam" id="PF13201"/>
    </source>
</evidence>
<feature type="chain" id="PRO_5039344732" evidence="1">
    <location>
        <begin position="21"/>
        <end position="500"/>
    </location>
</feature>
<dbReference type="Pfam" id="PF13944">
    <property type="entry name" value="Calycin_like"/>
    <property type="match status" value="1"/>
</dbReference>
<dbReference type="InterPro" id="IPR025112">
    <property type="entry name" value="PCMD"/>
</dbReference>
<protein>
    <submittedName>
        <fullName evidence="4">PCMD domain-containing protein</fullName>
    </submittedName>
</protein>
<reference evidence="4" key="1">
    <citation type="journal article" date="2021" name="PeerJ">
        <title>Extensive microbial diversity within the chicken gut microbiome revealed by metagenomics and culture.</title>
        <authorList>
            <person name="Gilroy R."/>
            <person name="Ravi A."/>
            <person name="Getino M."/>
            <person name="Pursley I."/>
            <person name="Horton D.L."/>
            <person name="Alikhan N.F."/>
            <person name="Baker D."/>
            <person name="Gharbi K."/>
            <person name="Hall N."/>
            <person name="Watson M."/>
            <person name="Adriaenssens E.M."/>
            <person name="Foster-Nyarko E."/>
            <person name="Jarju S."/>
            <person name="Secka A."/>
            <person name="Antonio M."/>
            <person name="Oren A."/>
            <person name="Chaudhuri R.R."/>
            <person name="La Ragione R."/>
            <person name="Hildebrand F."/>
            <person name="Pallen M.J."/>
        </authorList>
    </citation>
    <scope>NUCLEOTIDE SEQUENCE</scope>
    <source>
        <strain evidence="4">23274</strain>
    </source>
</reference>
<dbReference type="InterPro" id="IPR038653">
    <property type="entry name" value="Put_CMD_sf"/>
</dbReference>
<proteinExistence type="predicted"/>
<reference evidence="4" key="2">
    <citation type="submission" date="2021-04" db="EMBL/GenBank/DDBJ databases">
        <authorList>
            <person name="Gilroy R."/>
        </authorList>
    </citation>
    <scope>NUCLEOTIDE SEQUENCE</scope>
    <source>
        <strain evidence="4">23274</strain>
    </source>
</reference>
<keyword evidence="1" id="KW-0732">Signal</keyword>
<evidence type="ECO:0000313" key="5">
    <source>
        <dbReference type="Proteomes" id="UP000824202"/>
    </source>
</evidence>
<organism evidence="4 5">
    <name type="scientific">Candidatus Odoribacter faecigallinarum</name>
    <dbReference type="NCBI Taxonomy" id="2838706"/>
    <lineage>
        <taxon>Bacteria</taxon>
        <taxon>Pseudomonadati</taxon>
        <taxon>Bacteroidota</taxon>
        <taxon>Bacteroidia</taxon>
        <taxon>Bacteroidales</taxon>
        <taxon>Odoribacteraceae</taxon>
        <taxon>Odoribacter</taxon>
    </lineage>
</organism>
<feature type="domain" description="Lipocalin-like" evidence="3">
    <location>
        <begin position="39"/>
        <end position="157"/>
    </location>
</feature>
<feature type="domain" description="Putative carbohydrate metabolism" evidence="2">
    <location>
        <begin position="265"/>
        <end position="498"/>
    </location>
</feature>
<dbReference type="InterPro" id="IPR024311">
    <property type="entry name" value="Lipocalin-like"/>
</dbReference>
<dbReference type="Proteomes" id="UP000824202">
    <property type="component" value="Unassembled WGS sequence"/>
</dbReference>
<name>A0A9D1V168_9BACT</name>
<dbReference type="Pfam" id="PF13201">
    <property type="entry name" value="PCMD"/>
    <property type="match status" value="1"/>
</dbReference>
<dbReference type="AlphaFoldDB" id="A0A9D1V168"/>
<dbReference type="EMBL" id="DXFT01000164">
    <property type="protein sequence ID" value="HIX04129.1"/>
    <property type="molecule type" value="Genomic_DNA"/>
</dbReference>
<feature type="signal peptide" evidence="1">
    <location>
        <begin position="1"/>
        <end position="20"/>
    </location>
</feature>
<dbReference type="Gene3D" id="2.40.128.350">
    <property type="match status" value="1"/>
</dbReference>
<comment type="caution">
    <text evidence="4">The sequence shown here is derived from an EMBL/GenBank/DDBJ whole genome shotgun (WGS) entry which is preliminary data.</text>
</comment>
<evidence type="ECO:0000259" key="3">
    <source>
        <dbReference type="Pfam" id="PF13944"/>
    </source>
</evidence>
<accession>A0A9D1V168</accession>
<gene>
    <name evidence="4" type="ORF">H9863_08470</name>
</gene>
<dbReference type="PROSITE" id="PS51257">
    <property type="entry name" value="PROKAR_LIPOPROTEIN"/>
    <property type="match status" value="1"/>
</dbReference>
<evidence type="ECO:0000313" key="4">
    <source>
        <dbReference type="EMBL" id="HIX04129.1"/>
    </source>
</evidence>
<sequence length="500" mass="54525">MNKNLLIGLFTLICSVFAFTACSDDDEGNNNGKLPNEEVAGTYKGTLDVKLDGSTIITAMPKNVTITKAGDNAINMGLKDFSFGEMNLGDIELSNCALTGQDGNYRFSGSQSLTLADPIGTCEAVTEGSIINGTATINIDIDVKALNQTVEVVYTGTKMTGNESSEAKILSFIFDRNVAAVDSLVLGEPVINEEAKTITFRVADSTTTEYLKQLIPTIEISENATITPEGGIAQDFNKPVQYTVTAEDGTQAVYTVSVLGSYYDFEDWVVENETYNFQKPTNWSTSNAGIAMIKGMNLYSGDAIVSPEESGYQGKGAKVMTAYTTGRDMFIAKVPVITSGSLFTGEFKITDLTNTLKSTQFGIPYFQKPTNVKGYFKYTPGKDYYYCPDPKNNAHIASIDPDKADECSLCAVLYEVEDYSDFLHGENIYTSDQIVAIAQQFAGNTPDYTAFDLQLEYKKEYDPTKKYRFAIIFSSSKDGAAFSGAEGSTLWIDEVEVINE</sequence>
<dbReference type="Gene3D" id="2.60.120.890">
    <property type="entry name" value="BT2081, beta-jelly-roll domain"/>
    <property type="match status" value="1"/>
</dbReference>